<dbReference type="AlphaFoldDB" id="A0A0C9UNE7"/>
<sequence>MATDSVPKFIKTPRFMALRNWVEEYENVDNEGSSVLGGPSVPPGLRDEEDAEIGRTYVTVSLAANEKAHIPRADKINAL</sequence>
<gene>
    <name evidence="1" type="ORF">M422DRAFT_271880</name>
</gene>
<evidence type="ECO:0000313" key="2">
    <source>
        <dbReference type="Proteomes" id="UP000054279"/>
    </source>
</evidence>
<accession>A0A0C9UNE7</accession>
<dbReference type="HOGENOM" id="CLU_2607544_0_0_1"/>
<proteinExistence type="predicted"/>
<keyword evidence="2" id="KW-1185">Reference proteome</keyword>
<organism evidence="1 2">
    <name type="scientific">Sphaerobolus stellatus (strain SS14)</name>
    <dbReference type="NCBI Taxonomy" id="990650"/>
    <lineage>
        <taxon>Eukaryota</taxon>
        <taxon>Fungi</taxon>
        <taxon>Dikarya</taxon>
        <taxon>Basidiomycota</taxon>
        <taxon>Agaricomycotina</taxon>
        <taxon>Agaricomycetes</taxon>
        <taxon>Phallomycetidae</taxon>
        <taxon>Geastrales</taxon>
        <taxon>Sphaerobolaceae</taxon>
        <taxon>Sphaerobolus</taxon>
    </lineage>
</organism>
<name>A0A0C9UNE7_SPHS4</name>
<evidence type="ECO:0000313" key="1">
    <source>
        <dbReference type="EMBL" id="KIJ26991.1"/>
    </source>
</evidence>
<dbReference type="OrthoDB" id="196547at2759"/>
<dbReference type="Proteomes" id="UP000054279">
    <property type="component" value="Unassembled WGS sequence"/>
</dbReference>
<dbReference type="EMBL" id="KN837350">
    <property type="protein sequence ID" value="KIJ26991.1"/>
    <property type="molecule type" value="Genomic_DNA"/>
</dbReference>
<protein>
    <submittedName>
        <fullName evidence="1">Uncharacterized protein</fullName>
    </submittedName>
</protein>
<reference evidence="1 2" key="1">
    <citation type="submission" date="2014-06" db="EMBL/GenBank/DDBJ databases">
        <title>Evolutionary Origins and Diversification of the Mycorrhizal Mutualists.</title>
        <authorList>
            <consortium name="DOE Joint Genome Institute"/>
            <consortium name="Mycorrhizal Genomics Consortium"/>
            <person name="Kohler A."/>
            <person name="Kuo A."/>
            <person name="Nagy L.G."/>
            <person name="Floudas D."/>
            <person name="Copeland A."/>
            <person name="Barry K.W."/>
            <person name="Cichocki N."/>
            <person name="Veneault-Fourrey C."/>
            <person name="LaButti K."/>
            <person name="Lindquist E.A."/>
            <person name="Lipzen A."/>
            <person name="Lundell T."/>
            <person name="Morin E."/>
            <person name="Murat C."/>
            <person name="Riley R."/>
            <person name="Ohm R."/>
            <person name="Sun H."/>
            <person name="Tunlid A."/>
            <person name="Henrissat B."/>
            <person name="Grigoriev I.V."/>
            <person name="Hibbett D.S."/>
            <person name="Martin F."/>
        </authorList>
    </citation>
    <scope>NUCLEOTIDE SEQUENCE [LARGE SCALE GENOMIC DNA]</scope>
    <source>
        <strain evidence="1 2">SS14</strain>
    </source>
</reference>